<dbReference type="PANTHER" id="PTHR46696:SF6">
    <property type="entry name" value="P450, PUTATIVE (EUROFUNG)-RELATED"/>
    <property type="match status" value="1"/>
</dbReference>
<dbReference type="InterPro" id="IPR017972">
    <property type="entry name" value="Cyt_P450_CS"/>
</dbReference>
<dbReference type="SUPFAM" id="SSF48264">
    <property type="entry name" value="Cytochrome P450"/>
    <property type="match status" value="1"/>
</dbReference>
<dbReference type="PRINTS" id="PR00385">
    <property type="entry name" value="P450"/>
</dbReference>
<evidence type="ECO:0000256" key="6">
    <source>
        <dbReference type="ARBA" id="ARBA00023033"/>
    </source>
</evidence>
<sequence>MRLGNGREALLVTRYHDVKLVLSDARFSRAAFAGTLFARTAESLPLITTDAPEHSRRRGAVAHAFTARQVKRLRPMVEDLVAEQIAAVAAGPRPADLVGGFTVPFTMRVMCRILGVPETEMSRFKPWVDPMMSIGRFPPEVVAASHREMHDYFADLVDGTRAALDEGREVPGLVAEMLSPRKEERRLSRTEVIILSAGLFVAGYETTSNEMAAAVYELLRHPELLSRLRERPGDIEPVIEEVLRFLCGNGSGGVPHVATADVALSGGVVVPAGEVVVPIPDAANHDPDVFDEPRRLLPDRPDNPHVAFGFGPHYCLGAELARLEMRLGVSALFTAFPSMRLAVPEEELSWRTDMFVRGLWELPVTW</sequence>
<dbReference type="GO" id="GO:0005506">
    <property type="term" value="F:iron ion binding"/>
    <property type="evidence" value="ECO:0007669"/>
    <property type="project" value="InterPro"/>
</dbReference>
<evidence type="ECO:0000313" key="8">
    <source>
        <dbReference type="EMBL" id="MBB5624701.1"/>
    </source>
</evidence>
<dbReference type="InterPro" id="IPR002397">
    <property type="entry name" value="Cyt_P450_B"/>
</dbReference>
<comment type="caution">
    <text evidence="8">The sequence shown here is derived from an EMBL/GenBank/DDBJ whole genome shotgun (WGS) entry which is preliminary data.</text>
</comment>
<dbReference type="RefSeq" id="WP_184608034.1">
    <property type="nucleotide sequence ID" value="NZ_BOOS01000010.1"/>
</dbReference>
<reference evidence="8 9" key="1">
    <citation type="submission" date="2020-08" db="EMBL/GenBank/DDBJ databases">
        <title>Sequencing the genomes of 1000 actinobacteria strains.</title>
        <authorList>
            <person name="Klenk H.-P."/>
        </authorList>
    </citation>
    <scope>NUCLEOTIDE SEQUENCE [LARGE SCALE GENOMIC DNA]</scope>
    <source>
        <strain evidence="8 9">DSM 45790</strain>
    </source>
</reference>
<dbReference type="InterPro" id="IPR036396">
    <property type="entry name" value="Cyt_P450_sf"/>
</dbReference>
<evidence type="ECO:0000256" key="2">
    <source>
        <dbReference type="ARBA" id="ARBA00022617"/>
    </source>
</evidence>
<evidence type="ECO:0000256" key="1">
    <source>
        <dbReference type="ARBA" id="ARBA00010617"/>
    </source>
</evidence>
<dbReference type="EMBL" id="JACHBR010000001">
    <property type="protein sequence ID" value="MBB5624701.1"/>
    <property type="molecule type" value="Genomic_DNA"/>
</dbReference>
<dbReference type="InterPro" id="IPR001128">
    <property type="entry name" value="Cyt_P450"/>
</dbReference>
<dbReference type="CDD" id="cd11031">
    <property type="entry name" value="Cyp158A-like"/>
    <property type="match status" value="1"/>
</dbReference>
<dbReference type="GO" id="GO:0016705">
    <property type="term" value="F:oxidoreductase activity, acting on paired donors, with incorporation or reduction of molecular oxygen"/>
    <property type="evidence" value="ECO:0007669"/>
    <property type="project" value="InterPro"/>
</dbReference>
<dbReference type="PANTHER" id="PTHR46696">
    <property type="entry name" value="P450, PUTATIVE (EUROFUNG)-RELATED"/>
    <property type="match status" value="1"/>
</dbReference>
<gene>
    <name evidence="8" type="ORF">BJ981_000400</name>
</gene>
<dbReference type="PROSITE" id="PS00086">
    <property type="entry name" value="CYTOCHROME_P450"/>
    <property type="match status" value="1"/>
</dbReference>
<comment type="similarity">
    <text evidence="1 7">Belongs to the cytochrome P450 family.</text>
</comment>
<dbReference type="FunFam" id="1.10.630.10:FF:000018">
    <property type="entry name" value="Cytochrome P450 monooxygenase"/>
    <property type="match status" value="1"/>
</dbReference>
<dbReference type="PRINTS" id="PR00359">
    <property type="entry name" value="BP450"/>
</dbReference>
<dbReference type="GO" id="GO:0020037">
    <property type="term" value="F:heme binding"/>
    <property type="evidence" value="ECO:0007669"/>
    <property type="project" value="InterPro"/>
</dbReference>
<keyword evidence="9" id="KW-1185">Reference proteome</keyword>
<keyword evidence="4 7" id="KW-0560">Oxidoreductase</keyword>
<organism evidence="8 9">
    <name type="scientific">Sphaerisporangium krabiense</name>
    <dbReference type="NCBI Taxonomy" id="763782"/>
    <lineage>
        <taxon>Bacteria</taxon>
        <taxon>Bacillati</taxon>
        <taxon>Actinomycetota</taxon>
        <taxon>Actinomycetes</taxon>
        <taxon>Streptosporangiales</taxon>
        <taxon>Streptosporangiaceae</taxon>
        <taxon>Sphaerisporangium</taxon>
    </lineage>
</organism>
<keyword evidence="5 7" id="KW-0408">Iron</keyword>
<evidence type="ECO:0000256" key="3">
    <source>
        <dbReference type="ARBA" id="ARBA00022723"/>
    </source>
</evidence>
<dbReference type="Gene3D" id="1.10.630.10">
    <property type="entry name" value="Cytochrome P450"/>
    <property type="match status" value="1"/>
</dbReference>
<name>A0A7W8YZN8_9ACTN</name>
<dbReference type="Proteomes" id="UP000588112">
    <property type="component" value="Unassembled WGS sequence"/>
</dbReference>
<evidence type="ECO:0000256" key="5">
    <source>
        <dbReference type="ARBA" id="ARBA00023004"/>
    </source>
</evidence>
<keyword evidence="6 7" id="KW-0503">Monooxygenase</keyword>
<dbReference type="Pfam" id="PF00067">
    <property type="entry name" value="p450"/>
    <property type="match status" value="2"/>
</dbReference>
<evidence type="ECO:0000256" key="4">
    <source>
        <dbReference type="ARBA" id="ARBA00023002"/>
    </source>
</evidence>
<accession>A0A7W8YZN8</accession>
<dbReference type="AlphaFoldDB" id="A0A7W8YZN8"/>
<evidence type="ECO:0000313" key="9">
    <source>
        <dbReference type="Proteomes" id="UP000588112"/>
    </source>
</evidence>
<keyword evidence="2 7" id="KW-0349">Heme</keyword>
<proteinExistence type="inferred from homology"/>
<protein>
    <submittedName>
        <fullName evidence="8">Nocardicin N-oxygenase</fullName>
        <ecNumber evidence="8">1.14.13.-</ecNumber>
    </submittedName>
</protein>
<evidence type="ECO:0000256" key="7">
    <source>
        <dbReference type="RuleBase" id="RU000461"/>
    </source>
</evidence>
<dbReference type="EC" id="1.14.13.-" evidence="8"/>
<keyword evidence="3 7" id="KW-0479">Metal-binding</keyword>
<dbReference type="GO" id="GO:0004497">
    <property type="term" value="F:monooxygenase activity"/>
    <property type="evidence" value="ECO:0007669"/>
    <property type="project" value="UniProtKB-KW"/>
</dbReference>